<evidence type="ECO:0000256" key="18">
    <source>
        <dbReference type="SAM" id="MobiDB-lite"/>
    </source>
</evidence>
<feature type="domain" description="Reverse transcriptase" evidence="21">
    <location>
        <begin position="560"/>
        <end position="798"/>
    </location>
</feature>
<dbReference type="InterPro" id="IPR043128">
    <property type="entry name" value="Rev_trsase/Diguanyl_cyclase"/>
</dbReference>
<dbReference type="SMART" id="SM00060">
    <property type="entry name" value="FN3"/>
    <property type="match status" value="2"/>
</dbReference>
<feature type="domain" description="Reverse transcriptase" evidence="21">
    <location>
        <begin position="1939"/>
        <end position="2198"/>
    </location>
</feature>
<dbReference type="InterPro" id="IPR036179">
    <property type="entry name" value="Ig-like_dom_sf"/>
</dbReference>
<feature type="domain" description="Ig-like" evidence="19">
    <location>
        <begin position="971"/>
        <end position="1060"/>
    </location>
</feature>
<keyword evidence="4" id="KW-1003">Cell membrane</keyword>
<evidence type="ECO:0000256" key="8">
    <source>
        <dbReference type="ARBA" id="ARBA00022737"/>
    </source>
</evidence>
<dbReference type="InterPro" id="IPR003598">
    <property type="entry name" value="Ig_sub2"/>
</dbReference>
<organism evidence="22 23">
    <name type="scientific">Hemibagrus guttatus</name>
    <dbReference type="NCBI Taxonomy" id="175788"/>
    <lineage>
        <taxon>Eukaryota</taxon>
        <taxon>Metazoa</taxon>
        <taxon>Chordata</taxon>
        <taxon>Craniata</taxon>
        <taxon>Vertebrata</taxon>
        <taxon>Euteleostomi</taxon>
        <taxon>Actinopterygii</taxon>
        <taxon>Neopterygii</taxon>
        <taxon>Teleostei</taxon>
        <taxon>Ostariophysi</taxon>
        <taxon>Siluriformes</taxon>
        <taxon>Bagridae</taxon>
        <taxon>Hemibagrus</taxon>
    </lineage>
</organism>
<dbReference type="PROSITE" id="PS50853">
    <property type="entry name" value="FN3"/>
    <property type="match status" value="2"/>
</dbReference>
<feature type="coiled-coil region" evidence="17">
    <location>
        <begin position="1773"/>
        <end position="1807"/>
    </location>
</feature>
<dbReference type="FunFam" id="2.60.40.10:FF:000032">
    <property type="entry name" value="palladin isoform X1"/>
    <property type="match status" value="1"/>
</dbReference>
<dbReference type="InterPro" id="IPR009138">
    <property type="entry name" value="Neural_cell_adh"/>
</dbReference>
<dbReference type="InterPro" id="IPR000477">
    <property type="entry name" value="RT_dom"/>
</dbReference>
<dbReference type="FunFam" id="2.60.40.10:FF:000636">
    <property type="entry name" value="Neural cell adhesion molecule 2"/>
    <property type="match status" value="1"/>
</dbReference>
<keyword evidence="12" id="KW-1015">Disulfide bond</keyword>
<keyword evidence="8" id="KW-0677">Repeat</keyword>
<evidence type="ECO:0000256" key="9">
    <source>
        <dbReference type="ARBA" id="ARBA00022889"/>
    </source>
</evidence>
<feature type="region of interest" description="Disordered" evidence="18">
    <location>
        <begin position="2322"/>
        <end position="2371"/>
    </location>
</feature>
<evidence type="ECO:0000256" key="7">
    <source>
        <dbReference type="ARBA" id="ARBA00022729"/>
    </source>
</evidence>
<dbReference type="InterPro" id="IPR013783">
    <property type="entry name" value="Ig-like_fold"/>
</dbReference>
<feature type="domain" description="Ig-like" evidence="19">
    <location>
        <begin position="1065"/>
        <end position="1159"/>
    </location>
</feature>
<dbReference type="FunFam" id="2.60.40.10:FF:000173">
    <property type="entry name" value="Neural cell adhesion molecule 1"/>
    <property type="match status" value="1"/>
</dbReference>
<accession>A0AAE0R3T0</accession>
<evidence type="ECO:0000259" key="20">
    <source>
        <dbReference type="PROSITE" id="PS50853"/>
    </source>
</evidence>
<feature type="domain" description="Fibronectin type-III" evidence="20">
    <location>
        <begin position="1258"/>
        <end position="1354"/>
    </location>
</feature>
<evidence type="ECO:0000256" key="4">
    <source>
        <dbReference type="ARBA" id="ARBA00022475"/>
    </source>
</evidence>
<feature type="coiled-coil region" evidence="17">
    <location>
        <begin position="394"/>
        <end position="428"/>
    </location>
</feature>
<keyword evidence="6" id="KW-0812">Transmembrane</keyword>
<evidence type="ECO:0000256" key="6">
    <source>
        <dbReference type="ARBA" id="ARBA00022692"/>
    </source>
</evidence>
<keyword evidence="13" id="KW-0325">Glycoprotein</keyword>
<evidence type="ECO:0000256" key="12">
    <source>
        <dbReference type="ARBA" id="ARBA00023157"/>
    </source>
</evidence>
<dbReference type="Gene3D" id="3.30.70.270">
    <property type="match status" value="2"/>
</dbReference>
<evidence type="ECO:0000256" key="5">
    <source>
        <dbReference type="ARBA" id="ARBA00022553"/>
    </source>
</evidence>
<dbReference type="GO" id="GO:0004523">
    <property type="term" value="F:RNA-DNA hybrid ribonuclease activity"/>
    <property type="evidence" value="ECO:0007669"/>
    <property type="project" value="UniProtKB-EC"/>
</dbReference>
<dbReference type="Pfam" id="PF03372">
    <property type="entry name" value="Exo_endo_phos"/>
    <property type="match status" value="2"/>
</dbReference>
<dbReference type="SMART" id="SM00409">
    <property type="entry name" value="IG"/>
    <property type="match status" value="5"/>
</dbReference>
<dbReference type="Gene3D" id="2.60.40.10">
    <property type="entry name" value="Immunoglobulins"/>
    <property type="match status" value="7"/>
</dbReference>
<evidence type="ECO:0000256" key="1">
    <source>
        <dbReference type="ARBA" id="ARBA00004251"/>
    </source>
</evidence>
<evidence type="ECO:0000313" key="22">
    <source>
        <dbReference type="EMBL" id="KAK3543069.1"/>
    </source>
</evidence>
<dbReference type="CDD" id="cd01650">
    <property type="entry name" value="RT_nLTR_like"/>
    <property type="match status" value="2"/>
</dbReference>
<comment type="caution">
    <text evidence="22">The sequence shown here is derived from an EMBL/GenBank/DDBJ whole genome shotgun (WGS) entry which is preliminary data.</text>
</comment>
<evidence type="ECO:0000256" key="13">
    <source>
        <dbReference type="ARBA" id="ARBA00023180"/>
    </source>
</evidence>
<dbReference type="FunFam" id="2.60.40.10:FF:000381">
    <property type="entry name" value="Neural cell adhesion molecule 2"/>
    <property type="match status" value="1"/>
</dbReference>
<evidence type="ECO:0000259" key="21">
    <source>
        <dbReference type="PROSITE" id="PS50878"/>
    </source>
</evidence>
<evidence type="ECO:0000256" key="16">
    <source>
        <dbReference type="ARBA" id="ARBA00067628"/>
    </source>
</evidence>
<evidence type="ECO:0000256" key="3">
    <source>
        <dbReference type="ARBA" id="ARBA00012180"/>
    </source>
</evidence>
<evidence type="ECO:0000256" key="11">
    <source>
        <dbReference type="ARBA" id="ARBA00023136"/>
    </source>
</evidence>
<dbReference type="FunFam" id="2.60.40.10:FF:000436">
    <property type="entry name" value="Neural cell adhesion molecule 2"/>
    <property type="match status" value="1"/>
</dbReference>
<dbReference type="PRINTS" id="PR01838">
    <property type="entry name" value="NCAMFAMILY"/>
</dbReference>
<dbReference type="SMART" id="SM00408">
    <property type="entry name" value="IGc2"/>
    <property type="match status" value="5"/>
</dbReference>
<dbReference type="EC" id="3.1.26.4" evidence="3"/>
<dbReference type="InterPro" id="IPR007110">
    <property type="entry name" value="Ig-like_dom"/>
</dbReference>
<comment type="function">
    <text evidence="15">May play important roles in selective fasciculation and zone-to-zone projection of the primary olfactory axons.</text>
</comment>
<dbReference type="PROSITE" id="PS50878">
    <property type="entry name" value="RT_POL"/>
    <property type="match status" value="2"/>
</dbReference>
<dbReference type="InterPro" id="IPR036691">
    <property type="entry name" value="Endo/exonu/phosph_ase_sf"/>
</dbReference>
<dbReference type="InterPro" id="IPR003961">
    <property type="entry name" value="FN3_dom"/>
</dbReference>
<dbReference type="GO" id="GO:0007155">
    <property type="term" value="P:cell adhesion"/>
    <property type="evidence" value="ECO:0007669"/>
    <property type="project" value="UniProtKB-KW"/>
</dbReference>
<keyword evidence="14" id="KW-0393">Immunoglobulin domain</keyword>
<dbReference type="GO" id="GO:0005886">
    <property type="term" value="C:plasma membrane"/>
    <property type="evidence" value="ECO:0007669"/>
    <property type="project" value="UniProtKB-SubCell"/>
</dbReference>
<dbReference type="FunFam" id="2.60.40.10:FF:000528">
    <property type="entry name" value="Neural cell adhesion molecule 2"/>
    <property type="match status" value="1"/>
</dbReference>
<dbReference type="SUPFAM" id="SSF56219">
    <property type="entry name" value="DNase I-like"/>
    <property type="match status" value="3"/>
</dbReference>
<proteinExistence type="inferred from homology"/>
<dbReference type="CDD" id="cd09076">
    <property type="entry name" value="L1-EN"/>
    <property type="match status" value="3"/>
</dbReference>
<keyword evidence="23" id="KW-1185">Reference proteome</keyword>
<dbReference type="InterPro" id="IPR043502">
    <property type="entry name" value="DNA/RNA_pol_sf"/>
</dbReference>
<dbReference type="SUPFAM" id="SSF56672">
    <property type="entry name" value="DNA/RNA polymerases"/>
    <property type="match status" value="2"/>
</dbReference>
<comment type="subcellular location">
    <subcellularLocation>
        <location evidence="1">Cell membrane</location>
        <topology evidence="1">Single-pass type I membrane protein</topology>
    </subcellularLocation>
</comment>
<keyword evidence="17" id="KW-0175">Coiled coil</keyword>
<dbReference type="SUPFAM" id="SSF49265">
    <property type="entry name" value="Fibronectin type III"/>
    <property type="match status" value="1"/>
</dbReference>
<dbReference type="InterPro" id="IPR003599">
    <property type="entry name" value="Ig_sub"/>
</dbReference>
<name>A0AAE0R3T0_9TELE</name>
<keyword evidence="5" id="KW-0597">Phosphoprotein</keyword>
<dbReference type="Pfam" id="PF00041">
    <property type="entry name" value="fn3"/>
    <property type="match status" value="1"/>
</dbReference>
<dbReference type="InterPro" id="IPR036116">
    <property type="entry name" value="FN3_sf"/>
</dbReference>
<dbReference type="SUPFAM" id="SSF48726">
    <property type="entry name" value="Immunoglobulin"/>
    <property type="match status" value="5"/>
</dbReference>
<keyword evidence="9" id="KW-0130">Cell adhesion</keyword>
<dbReference type="Pfam" id="PF00078">
    <property type="entry name" value="RVT_1"/>
    <property type="match status" value="2"/>
</dbReference>
<evidence type="ECO:0000313" key="23">
    <source>
        <dbReference type="Proteomes" id="UP001274896"/>
    </source>
</evidence>
<comment type="similarity">
    <text evidence="2">Belongs to the beta type-B retroviral polymerase family. HERV class-II K(HML-2) pol subfamily.</text>
</comment>
<dbReference type="InterPro" id="IPR005135">
    <property type="entry name" value="Endo/exonuclease/phosphatase"/>
</dbReference>
<reference evidence="22" key="1">
    <citation type="submission" date="2023-06" db="EMBL/GenBank/DDBJ databases">
        <title>Male Hemibagrus guttatus genome.</title>
        <authorList>
            <person name="Bian C."/>
        </authorList>
    </citation>
    <scope>NUCLEOTIDE SEQUENCE</scope>
    <source>
        <strain evidence="22">Male_cb2023</strain>
        <tissue evidence="22">Muscle</tissue>
    </source>
</reference>
<evidence type="ECO:0000256" key="10">
    <source>
        <dbReference type="ARBA" id="ARBA00022989"/>
    </source>
</evidence>
<dbReference type="CDD" id="cd00096">
    <property type="entry name" value="Ig"/>
    <property type="match status" value="2"/>
</dbReference>
<sequence>MRIVSTNFIPDRSRPGLTTTAIGAVDLQGTGGNWATVGRRSRGGRRVRRQREKRKGKSVGLRIGTLNVGTMTGKGRELADMMERRKVDILCVQETRWKGSKARSIGAGFKLFYYGVDSKRNGVGVVLKEEFVRNVLEVKRVSDRVMSLKLEIEGVMLNVVSGYAPQVGCELEEKERFWSELDEVMESIPTGERVVIGADFNGHVGEGNTGDEEVMGKFGVKERNLEGQMVVDFAKRMDMAVVNTYFQKREEHRVTYKSGGRRTQVDYILCRRGNLKEISDCKVVVGESVARQHRMVVCRMTLMVCKTKRSKIEMEKKTKWWKLKKEECCEEFREKLRQALGGQVVLPDDWETTAEVIRETGRKVLGVSSGRRKEDKETWWWNEEVQDSIQRKRLAKKKWDMDRTEENRQEYKELQLRVKREVSKAKQKAYEELYTRLDTREGEKDLYRLARQRDRDGKDVQQVRVIKDRDGRVLTSEESVQRRWKEYFEELMNEENEREKRVEGVNSVEQEVDKIRKDEVRKALKRIKSGKAVGPDDIPVEVWKCLGEAAVEFLASLFNRVLESEKMPEEWRRSVLVPIFKNKGDVQSCSNYRGIKLMSHTMKVWERVVEARLTKVVEICEQQYGFMPRKSTTDAIFALRILMEKYRDGQRELHCVFVDLEKAYDRVPREELWYCMRRSGVAEKYVRVVQDMYERSRTVVRCAVGQTEEFNVEVGLNQGSALSPFLFAIVMDQLSEEVRQESPWTMMFADDIVICSESREQVEENLERWRFALERRGMKVSRSVLQVSISLKKVELSVGESKFFTCTVIGEPISLEWYNPQGERMVPSQRVALHNEGVRSRLTLYNANIEDAGIYRCQATDSQGQTREATVVLEIYQKLTFREVPSPQEFRQGDVAEVVCDVTSSPVPVVAWYYNNMEITEDTDKFQLLPNNNLQVQRVTKTDEGVYRCEARVEARGEIDFRDIILVVNVPPVLSVPQQSFNATADYGESVTFTCRAYGSPEPDVTWQRKGVELQESEQYVMRARSTTLTIRNIKQDDGGSYTCKASNKAGDVQQEIFLKVFVQPHITKLRNVTAVEGSAAMISCKAEGEPLPEISWRRASDGQSFSYGQKSPDERVEVHGHHGESMLTIVGVSLSDWGRFDCEAVSRIGGHQKSMFLDIEYAPKFQTNHTIFFSWEGNPVNISCEVMSNPVATMLWRRDKLTISTEGTANMRVHSAPGKSLLEVTPMSDRDFGRYNCTARNNIGMRFQEFILAQADVPSNPYSVHLSSVAQRTATVTFMKPDSHGGVPIGHYLVRYKDISSNDWRDVKSHGTQTIVLLTNLEPNTTYEVQVAAVNGKGQGEFSRTESFQTLPIREPSPPSVQGQRGMGKAYRLGLVKQDDGGMPILEYIIKYKTDKEDQWMTKVVPGVSDFVLLQPLQWNMRYEVEITARNVKGLSEPTFVKFSMPQKPDITGKGRELADMMERRKVDILCVQETRWKGSKARSIGAGFKLFYYGVDSKRNGVGVVLKEEFVRNVLEVKRVSDRVMSLKLEIEGVMLNVVSGYAPQVGCELEEKERFWSELDEVMESIPTGERVVIGADFNGHVGEGNTGDEEVMGKFGVKERNLEGQMVVDFAKRMDMGVVNTYFQKREEHRVTYKSGGRRTQVDYILCRRGNLKEISDCKVVVGESVARQHRMVVCRMTLMVCKTKRSKIEKKTKWWKLKKEECCEEFRQKLRQALGGQVVLPDDWETTAEVIRETGRKVLGVSSGRRKEDKETWWWNEEVQDSIQRKRLAKKKWDMDRTEENRQEYKELQRRVKREVSKSKQKAYDELYTRLDTREGEKDLYRLARQRDRDGKDVQQVRVIKDRDGRVLTSEESVQRRWKEYFEELMNEENEREKRVEGVNSVEQKVDKIRKDEVRKALKRMKSGKAVGPDDIPVEVWKCLGEAAVEFLANLFNRVLESERMPEEWRRSVLVPIFKNKGDVQSCSNYRGIKLMSHTMKVWERVVEARLRKVVDICEQQYGFMPRKSTTDAIFALRILMEKYRDGQKELHCVFVDLEKAYDRVPREELWYCMRKSGVAEKYVRVVQDMYERSRTVVRCAVGQTEEFKVKVGLHQGSALSPFLFAIVMDQLSEEVRQESPWTMMFADDIVICSESREQVEENLERWRFALERRGMKVSRSKTEYMCVNEREGSGTVRLQGEEVKKVQEFKYLGSTVQSNGECGKEVKKRVQAGWNGWRKVSGVLCDQKISARIKGKVYRTVVRPAMLYGLETVSLRKRQESELEVTGQTKSGSYGLLWTLMEVKSRTVMSPGLASPGPHPGARPGVGACRRAPGGRVFACGTRPGTARRNDVGPPSRRPTTRRKEHKGPVQCVLGSGHGRGPRRPKPWTKNLAFGKWNVTSLGGKEPELVREVERYRLEIVGLASTHSLGSGTQLLERGWTLFFSGVPHGERRRAGVGFLIAPQLSRHVLEFSPVNERVVSLRLRAGDRCLTVVSAYGPNGSVEYPTFLETLRGVLEGAPTGDSIVLLGDFNAHVGNDSDTWRGVIGRNGPPDLNSSGVLLLDFCASHSLSITNTMFKHKGVH</sequence>
<feature type="domain" description="Ig-like" evidence="19">
    <location>
        <begin position="1164"/>
        <end position="1254"/>
    </location>
</feature>
<dbReference type="FunFam" id="2.60.40.10:FF:000086">
    <property type="entry name" value="Neural cell adhesion molecule 1"/>
    <property type="match status" value="1"/>
</dbReference>
<dbReference type="Pfam" id="PF07679">
    <property type="entry name" value="I-set"/>
    <property type="match status" value="4"/>
</dbReference>
<evidence type="ECO:0000256" key="2">
    <source>
        <dbReference type="ARBA" id="ARBA00010879"/>
    </source>
</evidence>
<dbReference type="Gene3D" id="3.60.10.10">
    <property type="entry name" value="Endonuclease/exonuclease/phosphatase"/>
    <property type="match status" value="3"/>
</dbReference>
<evidence type="ECO:0000256" key="17">
    <source>
        <dbReference type="SAM" id="Coils"/>
    </source>
</evidence>
<feature type="domain" description="Ig-like" evidence="19">
    <location>
        <begin position="879"/>
        <end position="960"/>
    </location>
</feature>
<keyword evidence="10" id="KW-1133">Transmembrane helix</keyword>
<keyword evidence="7" id="KW-0732">Signal</keyword>
<evidence type="ECO:0000259" key="19">
    <source>
        <dbReference type="PROSITE" id="PS50835"/>
    </source>
</evidence>
<evidence type="ECO:0000256" key="15">
    <source>
        <dbReference type="ARBA" id="ARBA00055494"/>
    </source>
</evidence>
<dbReference type="Pfam" id="PF13927">
    <property type="entry name" value="Ig_3"/>
    <property type="match status" value="1"/>
</dbReference>
<gene>
    <name evidence="22" type="ORF">QTP70_010541</name>
</gene>
<protein>
    <recommendedName>
        <fullName evidence="16">Neural cell adhesion molecule 2</fullName>
        <ecNumber evidence="3">3.1.26.4</ecNumber>
    </recommendedName>
</protein>
<feature type="domain" description="Fibronectin type-III" evidence="20">
    <location>
        <begin position="1356"/>
        <end position="1451"/>
    </location>
</feature>
<evidence type="ECO:0000256" key="14">
    <source>
        <dbReference type="ARBA" id="ARBA00023319"/>
    </source>
</evidence>
<dbReference type="PROSITE" id="PS50835">
    <property type="entry name" value="IG_LIKE"/>
    <property type="match status" value="5"/>
</dbReference>
<feature type="domain" description="Ig-like" evidence="19">
    <location>
        <begin position="785"/>
        <end position="872"/>
    </location>
</feature>
<dbReference type="InterPro" id="IPR013098">
    <property type="entry name" value="Ig_I-set"/>
</dbReference>
<dbReference type="EMBL" id="JAUCMX010000006">
    <property type="protein sequence ID" value="KAK3543069.1"/>
    <property type="molecule type" value="Genomic_DNA"/>
</dbReference>
<dbReference type="PANTHER" id="PTHR19446">
    <property type="entry name" value="REVERSE TRANSCRIPTASES"/>
    <property type="match status" value="1"/>
</dbReference>
<dbReference type="CDD" id="cd00063">
    <property type="entry name" value="FN3"/>
    <property type="match status" value="2"/>
</dbReference>
<dbReference type="Proteomes" id="UP001274896">
    <property type="component" value="Unassembled WGS sequence"/>
</dbReference>
<dbReference type="CDD" id="cd05866">
    <property type="entry name" value="IgI_1_NCAM-2"/>
    <property type="match status" value="1"/>
</dbReference>
<keyword evidence="11" id="KW-0472">Membrane</keyword>